<organism evidence="8 9">
    <name type="scientific">Magallana gigas</name>
    <name type="common">Pacific oyster</name>
    <name type="synonym">Crassostrea gigas</name>
    <dbReference type="NCBI Taxonomy" id="29159"/>
    <lineage>
        <taxon>Eukaryota</taxon>
        <taxon>Metazoa</taxon>
        <taxon>Spiralia</taxon>
        <taxon>Lophotrochozoa</taxon>
        <taxon>Mollusca</taxon>
        <taxon>Bivalvia</taxon>
        <taxon>Autobranchia</taxon>
        <taxon>Pteriomorphia</taxon>
        <taxon>Ostreida</taxon>
        <taxon>Ostreoidea</taxon>
        <taxon>Ostreidae</taxon>
        <taxon>Magallana</taxon>
    </lineage>
</organism>
<feature type="region of interest" description="Disordered" evidence="6">
    <location>
        <begin position="1"/>
        <end position="51"/>
    </location>
</feature>
<protein>
    <recommendedName>
        <fullName evidence="10">Proline-rich transmembrane protein 1</fullName>
    </recommendedName>
</protein>
<feature type="transmembrane region" description="Helical" evidence="7">
    <location>
        <begin position="81"/>
        <end position="104"/>
    </location>
</feature>
<evidence type="ECO:0000256" key="7">
    <source>
        <dbReference type="SAM" id="Phobius"/>
    </source>
</evidence>
<feature type="transmembrane region" description="Helical" evidence="7">
    <location>
        <begin position="192"/>
        <end position="216"/>
    </location>
</feature>
<evidence type="ECO:0000256" key="4">
    <source>
        <dbReference type="ARBA" id="ARBA00022989"/>
    </source>
</evidence>
<dbReference type="GO" id="GO:0016020">
    <property type="term" value="C:membrane"/>
    <property type="evidence" value="ECO:0007669"/>
    <property type="project" value="UniProtKB-SubCell"/>
</dbReference>
<name>A0A8W8JNT0_MAGGI</name>
<dbReference type="Pfam" id="PF04505">
    <property type="entry name" value="CD225"/>
    <property type="match status" value="1"/>
</dbReference>
<feature type="compositionally biased region" description="Polar residues" evidence="6">
    <location>
        <begin position="14"/>
        <end position="23"/>
    </location>
</feature>
<dbReference type="AlphaFoldDB" id="A0A8W8JNT0"/>
<sequence length="239" mass="26745">MSSVETLDQPPPYNQVNDPNDQSKSTDENLHNQYPGSNQYPSPGGAQYQGNQYQPQATPLVITQPGVVPMDVKRAPQARDWMVPAVLSCLCCFWPTGICAIMAANNASSAARYGNIIEAKIESRRARNYVTFTYGYPFDHYPGGHQFPPPVCAQYQINRYQSEYNPQEITYGVSQPRVVHVVDNDGPAHKHVMLPALLSCLFCFWPLGCCAVIAACKIKELRKSSTYKENFLISVETRY</sequence>
<dbReference type="EnsemblMetazoa" id="G19586.1">
    <property type="protein sequence ID" value="G19586.1:cds"/>
    <property type="gene ID" value="G19586"/>
</dbReference>
<evidence type="ECO:0000256" key="6">
    <source>
        <dbReference type="SAM" id="MobiDB-lite"/>
    </source>
</evidence>
<keyword evidence="5 7" id="KW-0472">Membrane</keyword>
<comment type="similarity">
    <text evidence="2">Belongs to the CD225/Dispanin family.</text>
</comment>
<comment type="subcellular location">
    <subcellularLocation>
        <location evidence="1">Membrane</location>
    </subcellularLocation>
</comment>
<keyword evidence="4 7" id="KW-1133">Transmembrane helix</keyword>
<evidence type="ECO:0000313" key="8">
    <source>
        <dbReference type="EnsemblMetazoa" id="G19586.1:cds"/>
    </source>
</evidence>
<evidence type="ECO:0000256" key="3">
    <source>
        <dbReference type="ARBA" id="ARBA00022692"/>
    </source>
</evidence>
<dbReference type="PANTHER" id="PTHR14948">
    <property type="entry name" value="NG5"/>
    <property type="match status" value="1"/>
</dbReference>
<dbReference type="InterPro" id="IPR051423">
    <property type="entry name" value="CD225/Dispanin"/>
</dbReference>
<evidence type="ECO:0000256" key="1">
    <source>
        <dbReference type="ARBA" id="ARBA00004370"/>
    </source>
</evidence>
<keyword evidence="3 7" id="KW-0812">Transmembrane</keyword>
<accession>A0A8W8JNT0</accession>
<evidence type="ECO:0008006" key="10">
    <source>
        <dbReference type="Google" id="ProtNLM"/>
    </source>
</evidence>
<evidence type="ECO:0000256" key="2">
    <source>
        <dbReference type="ARBA" id="ARBA00006843"/>
    </source>
</evidence>
<dbReference type="InterPro" id="IPR007593">
    <property type="entry name" value="CD225/Dispanin_fam"/>
</dbReference>
<keyword evidence="9" id="KW-1185">Reference proteome</keyword>
<feature type="compositionally biased region" description="Polar residues" evidence="6">
    <location>
        <begin position="31"/>
        <end position="41"/>
    </location>
</feature>
<evidence type="ECO:0000313" key="9">
    <source>
        <dbReference type="Proteomes" id="UP000005408"/>
    </source>
</evidence>
<dbReference type="Proteomes" id="UP000005408">
    <property type="component" value="Unassembled WGS sequence"/>
</dbReference>
<proteinExistence type="inferred from homology"/>
<reference evidence="8" key="1">
    <citation type="submission" date="2022-08" db="UniProtKB">
        <authorList>
            <consortium name="EnsemblMetazoa"/>
        </authorList>
    </citation>
    <scope>IDENTIFICATION</scope>
    <source>
        <strain evidence="8">05x7-T-G4-1.051#20</strain>
    </source>
</reference>
<dbReference type="PANTHER" id="PTHR14948:SF25">
    <property type="entry name" value="DUF4190 DOMAIN-CONTAINING PROTEIN"/>
    <property type="match status" value="1"/>
</dbReference>
<evidence type="ECO:0000256" key="5">
    <source>
        <dbReference type="ARBA" id="ARBA00023136"/>
    </source>
</evidence>